<proteinExistence type="predicted"/>
<accession>A0ACB9DS96</accession>
<keyword evidence="2" id="KW-1185">Reference proteome</keyword>
<sequence length="160" mass="18049">MVDDLTSSSKNKNGLFDTIAFKASHKSDNEEFVLEDIMYFSDELKEVDKDPLDMFLEFDRPKAEIHAYASFIQDTAAHNIPPIDSYIESRSIPEPPSSPKENSLKHTLVHTLTSSSKKKKKSPTISSKFVSKIKFEKLLEAVALLPIHIPTIEEKKSVVV</sequence>
<evidence type="ECO:0000313" key="1">
    <source>
        <dbReference type="EMBL" id="KAI3749524.1"/>
    </source>
</evidence>
<reference evidence="2" key="1">
    <citation type="journal article" date="2022" name="Mol. Ecol. Resour.">
        <title>The genomes of chicory, endive, great burdock and yacon provide insights into Asteraceae palaeo-polyploidization history and plant inulin production.</title>
        <authorList>
            <person name="Fan W."/>
            <person name="Wang S."/>
            <person name="Wang H."/>
            <person name="Wang A."/>
            <person name="Jiang F."/>
            <person name="Liu H."/>
            <person name="Zhao H."/>
            <person name="Xu D."/>
            <person name="Zhang Y."/>
        </authorList>
    </citation>
    <scope>NUCLEOTIDE SEQUENCE [LARGE SCALE GENOMIC DNA]</scope>
    <source>
        <strain evidence="2">cv. Punajuju</strain>
    </source>
</reference>
<evidence type="ECO:0000313" key="2">
    <source>
        <dbReference type="Proteomes" id="UP001055811"/>
    </source>
</evidence>
<comment type="caution">
    <text evidence="1">The sequence shown here is derived from an EMBL/GenBank/DDBJ whole genome shotgun (WGS) entry which is preliminary data.</text>
</comment>
<reference evidence="1 2" key="2">
    <citation type="journal article" date="2022" name="Mol. Ecol. Resour.">
        <title>The genomes of chicory, endive, great burdock and yacon provide insights into Asteraceae paleo-polyploidization history and plant inulin production.</title>
        <authorList>
            <person name="Fan W."/>
            <person name="Wang S."/>
            <person name="Wang H."/>
            <person name="Wang A."/>
            <person name="Jiang F."/>
            <person name="Liu H."/>
            <person name="Zhao H."/>
            <person name="Xu D."/>
            <person name="Zhang Y."/>
        </authorList>
    </citation>
    <scope>NUCLEOTIDE SEQUENCE [LARGE SCALE GENOMIC DNA]</scope>
    <source>
        <strain evidence="2">cv. Punajuju</strain>
        <tissue evidence="1">Leaves</tissue>
    </source>
</reference>
<dbReference type="Proteomes" id="UP001055811">
    <property type="component" value="Linkage Group LG04"/>
</dbReference>
<organism evidence="1 2">
    <name type="scientific">Cichorium intybus</name>
    <name type="common">Chicory</name>
    <dbReference type="NCBI Taxonomy" id="13427"/>
    <lineage>
        <taxon>Eukaryota</taxon>
        <taxon>Viridiplantae</taxon>
        <taxon>Streptophyta</taxon>
        <taxon>Embryophyta</taxon>
        <taxon>Tracheophyta</taxon>
        <taxon>Spermatophyta</taxon>
        <taxon>Magnoliopsida</taxon>
        <taxon>eudicotyledons</taxon>
        <taxon>Gunneridae</taxon>
        <taxon>Pentapetalae</taxon>
        <taxon>asterids</taxon>
        <taxon>campanulids</taxon>
        <taxon>Asterales</taxon>
        <taxon>Asteraceae</taxon>
        <taxon>Cichorioideae</taxon>
        <taxon>Cichorieae</taxon>
        <taxon>Cichoriinae</taxon>
        <taxon>Cichorium</taxon>
    </lineage>
</organism>
<protein>
    <submittedName>
        <fullName evidence="1">Uncharacterized protein</fullName>
    </submittedName>
</protein>
<dbReference type="EMBL" id="CM042012">
    <property type="protein sequence ID" value="KAI3749524.1"/>
    <property type="molecule type" value="Genomic_DNA"/>
</dbReference>
<gene>
    <name evidence="1" type="ORF">L2E82_20138</name>
</gene>
<name>A0ACB9DS96_CICIN</name>